<keyword evidence="1" id="KW-0812">Transmembrane</keyword>
<feature type="transmembrane region" description="Helical" evidence="1">
    <location>
        <begin position="43"/>
        <end position="63"/>
    </location>
</feature>
<feature type="transmembrane region" description="Helical" evidence="1">
    <location>
        <begin position="17"/>
        <end position="37"/>
    </location>
</feature>
<evidence type="ECO:0000256" key="1">
    <source>
        <dbReference type="SAM" id="Phobius"/>
    </source>
</evidence>
<organism evidence="2 3">
    <name type="scientific">Candidatus Barnesiella excrementipullorum</name>
    <dbReference type="NCBI Taxonomy" id="2838479"/>
    <lineage>
        <taxon>Bacteria</taxon>
        <taxon>Pseudomonadati</taxon>
        <taxon>Bacteroidota</taxon>
        <taxon>Bacteroidia</taxon>
        <taxon>Bacteroidales</taxon>
        <taxon>Barnesiellaceae</taxon>
        <taxon>Barnesiella</taxon>
    </lineage>
</organism>
<reference evidence="2" key="1">
    <citation type="journal article" date="2021" name="PeerJ">
        <title>Extensive microbial diversity within the chicken gut microbiome revealed by metagenomics and culture.</title>
        <authorList>
            <person name="Gilroy R."/>
            <person name="Ravi A."/>
            <person name="Getino M."/>
            <person name="Pursley I."/>
            <person name="Horton D.L."/>
            <person name="Alikhan N.F."/>
            <person name="Baker D."/>
            <person name="Gharbi K."/>
            <person name="Hall N."/>
            <person name="Watson M."/>
            <person name="Adriaenssens E.M."/>
            <person name="Foster-Nyarko E."/>
            <person name="Jarju S."/>
            <person name="Secka A."/>
            <person name="Antonio M."/>
            <person name="Oren A."/>
            <person name="Chaudhuri R.R."/>
            <person name="La Ragione R."/>
            <person name="Hildebrand F."/>
            <person name="Pallen M.J."/>
        </authorList>
    </citation>
    <scope>NUCLEOTIDE SEQUENCE</scope>
    <source>
        <strain evidence="2">ChiHjej12B11-16260</strain>
    </source>
</reference>
<proteinExistence type="predicted"/>
<name>A0A9D1VQS9_9BACT</name>
<feature type="non-terminal residue" evidence="2">
    <location>
        <position position="117"/>
    </location>
</feature>
<sequence length="117" mass="13523">MADTVTRKSLLQHSMEGGVWLGLYLIVRFAFMVMGLYYSVANLIALALFAGTPFVLYRIMMVYHRNNSYISFFSLLWMMGIMLFFFASLICSVAEFVFYQYINPGYVAEMFDRALAL</sequence>
<keyword evidence="1" id="KW-1133">Transmembrane helix</keyword>
<protein>
    <submittedName>
        <fullName evidence="2">DUF4199 domain-containing protein</fullName>
    </submittedName>
</protein>
<dbReference type="EMBL" id="DXFB01000089">
    <property type="protein sequence ID" value="HIX45246.1"/>
    <property type="molecule type" value="Genomic_DNA"/>
</dbReference>
<gene>
    <name evidence="2" type="ORF">H9982_03400</name>
</gene>
<keyword evidence="1" id="KW-0472">Membrane</keyword>
<comment type="caution">
    <text evidence="2">The sequence shown here is derived from an EMBL/GenBank/DDBJ whole genome shotgun (WGS) entry which is preliminary data.</text>
</comment>
<evidence type="ECO:0000313" key="3">
    <source>
        <dbReference type="Proteomes" id="UP000824246"/>
    </source>
</evidence>
<dbReference type="Proteomes" id="UP000824246">
    <property type="component" value="Unassembled WGS sequence"/>
</dbReference>
<dbReference type="InterPro" id="IPR025250">
    <property type="entry name" value="DUF4199"/>
</dbReference>
<dbReference type="Pfam" id="PF13858">
    <property type="entry name" value="DUF4199"/>
    <property type="match status" value="1"/>
</dbReference>
<dbReference type="AlphaFoldDB" id="A0A9D1VQS9"/>
<reference evidence="2" key="2">
    <citation type="submission" date="2021-04" db="EMBL/GenBank/DDBJ databases">
        <authorList>
            <person name="Gilroy R."/>
        </authorList>
    </citation>
    <scope>NUCLEOTIDE SEQUENCE</scope>
    <source>
        <strain evidence="2">ChiHjej12B11-16260</strain>
    </source>
</reference>
<accession>A0A9D1VQS9</accession>
<evidence type="ECO:0000313" key="2">
    <source>
        <dbReference type="EMBL" id="HIX45246.1"/>
    </source>
</evidence>
<feature type="transmembrane region" description="Helical" evidence="1">
    <location>
        <begin position="75"/>
        <end position="102"/>
    </location>
</feature>